<accession>A0A3P7I5K7</accession>
<dbReference type="EMBL" id="UYYA01004812">
    <property type="protein sequence ID" value="VDM63453.1"/>
    <property type="molecule type" value="Genomic_DNA"/>
</dbReference>
<evidence type="ECO:0000256" key="2">
    <source>
        <dbReference type="SAM" id="Phobius"/>
    </source>
</evidence>
<keyword evidence="2" id="KW-1133">Transmembrane helix</keyword>
<keyword evidence="4" id="KW-1185">Reference proteome</keyword>
<dbReference type="Proteomes" id="UP000267027">
    <property type="component" value="Unassembled WGS sequence"/>
</dbReference>
<feature type="transmembrane region" description="Helical" evidence="2">
    <location>
        <begin position="163"/>
        <end position="186"/>
    </location>
</feature>
<feature type="compositionally biased region" description="Polar residues" evidence="1">
    <location>
        <begin position="325"/>
        <end position="347"/>
    </location>
</feature>
<keyword evidence="2" id="KW-0812">Transmembrane</keyword>
<dbReference type="PANTHER" id="PTHR45757">
    <property type="entry name" value="PROTEIN CBG23364-RELATED"/>
    <property type="match status" value="1"/>
</dbReference>
<feature type="region of interest" description="Disordered" evidence="1">
    <location>
        <begin position="324"/>
        <end position="347"/>
    </location>
</feature>
<feature type="transmembrane region" description="Helical" evidence="2">
    <location>
        <begin position="112"/>
        <end position="131"/>
    </location>
</feature>
<feature type="transmembrane region" description="Helical" evidence="2">
    <location>
        <begin position="237"/>
        <end position="256"/>
    </location>
</feature>
<feature type="transmembrane region" description="Helical" evidence="2">
    <location>
        <begin position="268"/>
        <end position="291"/>
    </location>
</feature>
<organism evidence="3 4">
    <name type="scientific">Angiostrongylus costaricensis</name>
    <name type="common">Nematode worm</name>
    <dbReference type="NCBI Taxonomy" id="334426"/>
    <lineage>
        <taxon>Eukaryota</taxon>
        <taxon>Metazoa</taxon>
        <taxon>Ecdysozoa</taxon>
        <taxon>Nematoda</taxon>
        <taxon>Chromadorea</taxon>
        <taxon>Rhabditida</taxon>
        <taxon>Rhabditina</taxon>
        <taxon>Rhabditomorpha</taxon>
        <taxon>Strongyloidea</taxon>
        <taxon>Metastrongylidae</taxon>
        <taxon>Angiostrongylus</taxon>
    </lineage>
</organism>
<feature type="transmembrane region" description="Helical" evidence="2">
    <location>
        <begin position="84"/>
        <end position="105"/>
    </location>
</feature>
<dbReference type="Gene3D" id="1.20.1250.20">
    <property type="entry name" value="MFS general substrate transporter like domains"/>
    <property type="match status" value="1"/>
</dbReference>
<proteinExistence type="predicted"/>
<dbReference type="InterPro" id="IPR036259">
    <property type="entry name" value="MFS_trans_sf"/>
</dbReference>
<dbReference type="PANTHER" id="PTHR45757:SF11">
    <property type="entry name" value="MAJOR FACILITATOR SUPERFAMILY (MFS) PROFILE DOMAIN-CONTAINING PROTEIN"/>
    <property type="match status" value="1"/>
</dbReference>
<dbReference type="GO" id="GO:0016020">
    <property type="term" value="C:membrane"/>
    <property type="evidence" value="ECO:0007669"/>
    <property type="project" value="TreeGrafter"/>
</dbReference>
<sequence>MKKRRIDGGGKGCCENFSISDHWLNDPKKKNLLFSVVAIGQLLGTLPIILLMRKIGFRYIFPLYGILTAIATLATPLAVELGHLFVAVMRILAAVIALPLAGVFCELLGWRSLYCLLGIFGFLSTVLLRVVSAKELRVIRTGKEGVQVRGPVPYMAICKDPRIHAILLLAIGVAVLYTIQVMGIHVANTGVLTALPQALGIALKLILGPVFDISTFISERSRLLILAFLTQGNPGEVLTQVAYCALCAFIGSNAVGGLKCVARQHVHFVLVCVTIGECATAFVVPAIVAIACPHNTIQEVSHNVFLVISTIPYMFLATSEPAPWTKSTPSSTSDMIRTSQPHNAIAK</sequence>
<feature type="transmembrane region" description="Helical" evidence="2">
    <location>
        <begin position="59"/>
        <end position="78"/>
    </location>
</feature>
<protein>
    <recommendedName>
        <fullName evidence="5">MFS domain-containing protein</fullName>
    </recommendedName>
</protein>
<dbReference type="SUPFAM" id="SSF103473">
    <property type="entry name" value="MFS general substrate transporter"/>
    <property type="match status" value="1"/>
</dbReference>
<feature type="transmembrane region" description="Helical" evidence="2">
    <location>
        <begin position="32"/>
        <end position="52"/>
    </location>
</feature>
<gene>
    <name evidence="3" type="ORF">ACOC_LOCUS11868</name>
</gene>
<name>A0A3P7I5K7_ANGCS</name>
<dbReference type="STRING" id="334426.A0A3P7I5K7"/>
<evidence type="ECO:0008006" key="5">
    <source>
        <dbReference type="Google" id="ProtNLM"/>
    </source>
</evidence>
<evidence type="ECO:0000256" key="1">
    <source>
        <dbReference type="SAM" id="MobiDB-lite"/>
    </source>
</evidence>
<dbReference type="OrthoDB" id="2985014at2759"/>
<evidence type="ECO:0000313" key="4">
    <source>
        <dbReference type="Proteomes" id="UP000267027"/>
    </source>
</evidence>
<evidence type="ECO:0000313" key="3">
    <source>
        <dbReference type="EMBL" id="VDM63453.1"/>
    </source>
</evidence>
<keyword evidence="2" id="KW-0472">Membrane</keyword>
<reference evidence="3 4" key="1">
    <citation type="submission" date="2018-11" db="EMBL/GenBank/DDBJ databases">
        <authorList>
            <consortium name="Pathogen Informatics"/>
        </authorList>
    </citation>
    <scope>NUCLEOTIDE SEQUENCE [LARGE SCALE GENOMIC DNA]</scope>
    <source>
        <strain evidence="3 4">Costa Rica</strain>
    </source>
</reference>
<dbReference type="AlphaFoldDB" id="A0A3P7I5K7"/>